<evidence type="ECO:0000313" key="5">
    <source>
        <dbReference type="Proteomes" id="UP001212152"/>
    </source>
</evidence>
<dbReference type="EMBL" id="JADGJQ010000001">
    <property type="protein sequence ID" value="KAJ3185521.1"/>
    <property type="molecule type" value="Genomic_DNA"/>
</dbReference>
<dbReference type="InterPro" id="IPR015424">
    <property type="entry name" value="PyrdxlP-dep_Trfase"/>
</dbReference>
<dbReference type="Proteomes" id="UP001212152">
    <property type="component" value="Unassembled WGS sequence"/>
</dbReference>
<dbReference type="Gene3D" id="3.90.1150.10">
    <property type="entry name" value="Aspartate Aminotransferase, domain 1"/>
    <property type="match status" value="1"/>
</dbReference>
<keyword evidence="5" id="KW-1185">Reference proteome</keyword>
<comment type="caution">
    <text evidence="4">The sequence shown here is derived from an EMBL/GenBank/DDBJ whole genome shotgun (WGS) entry which is preliminary data.</text>
</comment>
<dbReference type="SUPFAM" id="SSF53383">
    <property type="entry name" value="PLP-dependent transferases"/>
    <property type="match status" value="1"/>
</dbReference>
<feature type="region of interest" description="Disordered" evidence="2">
    <location>
        <begin position="12"/>
        <end position="33"/>
    </location>
</feature>
<dbReference type="AlphaFoldDB" id="A0AAD5TS26"/>
<dbReference type="InterPro" id="IPR015421">
    <property type="entry name" value="PyrdxlP-dep_Trfase_major"/>
</dbReference>
<accession>A0AAD5TS26</accession>
<proteinExistence type="predicted"/>
<evidence type="ECO:0000259" key="3">
    <source>
        <dbReference type="Pfam" id="PF00266"/>
    </source>
</evidence>
<organism evidence="4 5">
    <name type="scientific">Geranomyces variabilis</name>
    <dbReference type="NCBI Taxonomy" id="109894"/>
    <lineage>
        <taxon>Eukaryota</taxon>
        <taxon>Fungi</taxon>
        <taxon>Fungi incertae sedis</taxon>
        <taxon>Chytridiomycota</taxon>
        <taxon>Chytridiomycota incertae sedis</taxon>
        <taxon>Chytridiomycetes</taxon>
        <taxon>Spizellomycetales</taxon>
        <taxon>Powellomycetaceae</taxon>
        <taxon>Geranomyces</taxon>
    </lineage>
</organism>
<dbReference type="PANTHER" id="PTHR43092">
    <property type="entry name" value="L-CYSTEINE DESULFHYDRASE"/>
    <property type="match status" value="1"/>
</dbReference>
<reference evidence="4" key="1">
    <citation type="submission" date="2020-05" db="EMBL/GenBank/DDBJ databases">
        <title>Phylogenomic resolution of chytrid fungi.</title>
        <authorList>
            <person name="Stajich J.E."/>
            <person name="Amses K."/>
            <person name="Simmons R."/>
            <person name="Seto K."/>
            <person name="Myers J."/>
            <person name="Bonds A."/>
            <person name="Quandt C.A."/>
            <person name="Barry K."/>
            <person name="Liu P."/>
            <person name="Grigoriev I."/>
            <person name="Longcore J.E."/>
            <person name="James T.Y."/>
        </authorList>
    </citation>
    <scope>NUCLEOTIDE SEQUENCE</scope>
    <source>
        <strain evidence="4">JEL0379</strain>
    </source>
</reference>
<dbReference type="Pfam" id="PF00266">
    <property type="entry name" value="Aminotran_5"/>
    <property type="match status" value="1"/>
</dbReference>
<keyword evidence="1" id="KW-0663">Pyridoxal phosphate</keyword>
<name>A0AAD5TS26_9FUNG</name>
<feature type="domain" description="Aminotransferase class V" evidence="3">
    <location>
        <begin position="141"/>
        <end position="391"/>
    </location>
</feature>
<evidence type="ECO:0000313" key="4">
    <source>
        <dbReference type="EMBL" id="KAJ3185521.1"/>
    </source>
</evidence>
<gene>
    <name evidence="4" type="ORF">HDU87_000144</name>
</gene>
<sequence length="492" mass="55146">MSAYIDVANWLKLPDKPPDDQEGNGGPYYSPPENQPFEEMWEKFFAIHKPPAFGSQMRQQFFPLLTGNLPASTNPDLSPATTPNRPLPSPSRRVTFLAHGSYGATARPSLDVARQWSLTMEASPVRFFYETLFPYLVRSQRSVAKLVGASPEDCVLVTNVEVGMGAVFSSILLHPGDKIVAFDVTYQAVLFAAQRSCERAGAELLTMRMTFPVTKESVLTDVRKFLDGQASQGGKIRLAVLQHITSPTAIVLPVKDLVRVFHERDIPVMIDGAHAIGQLPLALADLNADYYVSNGHKWLCSPRGTAILHVRRDQQSGLNPLVATWGHPYSASLAARFIWQGTADYSAQLAFYTTVRFWEWLGYERTIKRNAELARWCGRVLVDAWETNLLVEEGEMTKCSMRTIRIPPPYKGVADGSKEIPLGDILFARYGIEVPFFTFRDARWVRVSTHMYNEKEDCLLLGRCVLDALGFPSSHRGYTVLETARRENNSRL</sequence>
<protein>
    <recommendedName>
        <fullName evidence="3">Aminotransferase class V domain-containing protein</fullName>
    </recommendedName>
</protein>
<evidence type="ECO:0000256" key="1">
    <source>
        <dbReference type="ARBA" id="ARBA00022898"/>
    </source>
</evidence>
<dbReference type="InterPro" id="IPR000192">
    <property type="entry name" value="Aminotrans_V_dom"/>
</dbReference>
<evidence type="ECO:0000256" key="2">
    <source>
        <dbReference type="SAM" id="MobiDB-lite"/>
    </source>
</evidence>
<dbReference type="InterPro" id="IPR015422">
    <property type="entry name" value="PyrdxlP-dep_Trfase_small"/>
</dbReference>
<dbReference type="Gene3D" id="3.40.640.10">
    <property type="entry name" value="Type I PLP-dependent aspartate aminotransferase-like (Major domain)"/>
    <property type="match status" value="1"/>
</dbReference>
<dbReference type="PANTHER" id="PTHR43092:SF2">
    <property type="entry name" value="HERCYNYLCYSTEINE SULFOXIDE LYASE"/>
    <property type="match status" value="1"/>
</dbReference>